<dbReference type="PROSITE" id="PS00010">
    <property type="entry name" value="ASX_HYDROXYL"/>
    <property type="match status" value="1"/>
</dbReference>
<dbReference type="PANTHER" id="PTHR47333:SF4">
    <property type="entry name" value="EGF-LIKE DOMAIN-CONTAINING PROTEIN"/>
    <property type="match status" value="1"/>
</dbReference>
<evidence type="ECO:0000313" key="11">
    <source>
        <dbReference type="Proteomes" id="UP001652625"/>
    </source>
</evidence>
<gene>
    <name evidence="12" type="primary">LOC136082703</name>
</gene>
<keyword evidence="2" id="KW-0964">Secreted</keyword>
<evidence type="ECO:0000256" key="7">
    <source>
        <dbReference type="ARBA" id="ARBA00023180"/>
    </source>
</evidence>
<evidence type="ECO:0000256" key="3">
    <source>
        <dbReference type="ARBA" id="ARBA00022536"/>
    </source>
</evidence>
<accession>A0ABM4C994</accession>
<protein>
    <submittedName>
        <fullName evidence="12">Fibulin-1-like</fullName>
    </submittedName>
</protein>
<dbReference type="InterPro" id="IPR049883">
    <property type="entry name" value="NOTCH1_EGF-like"/>
</dbReference>
<dbReference type="InterPro" id="IPR052080">
    <property type="entry name" value="vWF_C/EGF_Fibrillin"/>
</dbReference>
<evidence type="ECO:0000259" key="10">
    <source>
        <dbReference type="PROSITE" id="PS50026"/>
    </source>
</evidence>
<dbReference type="RefSeq" id="XP_065658195.1">
    <property type="nucleotide sequence ID" value="XM_065802123.1"/>
</dbReference>
<dbReference type="PROSITE" id="PS01186">
    <property type="entry name" value="EGF_2"/>
    <property type="match status" value="1"/>
</dbReference>
<feature type="domain" description="EGF-like" evidence="10">
    <location>
        <begin position="25"/>
        <end position="67"/>
    </location>
</feature>
<comment type="caution">
    <text evidence="8">Lacks conserved residue(s) required for the propagation of feature annotation.</text>
</comment>
<keyword evidence="3 8" id="KW-0245">EGF-like domain</keyword>
<evidence type="ECO:0000256" key="1">
    <source>
        <dbReference type="ARBA" id="ARBA00004613"/>
    </source>
</evidence>
<dbReference type="PANTHER" id="PTHR47333">
    <property type="entry name" value="VON WILLEBRAND FACTOR C AND EGF DOMAIN-CONTAINING PROTEIN"/>
    <property type="match status" value="1"/>
</dbReference>
<keyword evidence="7" id="KW-0325">Glycoprotein</keyword>
<evidence type="ECO:0000313" key="12">
    <source>
        <dbReference type="RefSeq" id="XP_065658195.1"/>
    </source>
</evidence>
<evidence type="ECO:0000256" key="5">
    <source>
        <dbReference type="ARBA" id="ARBA00022737"/>
    </source>
</evidence>
<evidence type="ECO:0000256" key="4">
    <source>
        <dbReference type="ARBA" id="ARBA00022729"/>
    </source>
</evidence>
<comment type="subcellular location">
    <subcellularLocation>
        <location evidence="1">Secreted</location>
    </subcellularLocation>
</comment>
<dbReference type="PROSITE" id="PS50026">
    <property type="entry name" value="EGF_3"/>
    <property type="match status" value="1"/>
</dbReference>
<keyword evidence="4 9" id="KW-0732">Signal</keyword>
<dbReference type="InterPro" id="IPR000152">
    <property type="entry name" value="EGF-type_Asp/Asn_hydroxyl_site"/>
</dbReference>
<evidence type="ECO:0000256" key="6">
    <source>
        <dbReference type="ARBA" id="ARBA00023157"/>
    </source>
</evidence>
<dbReference type="InterPro" id="IPR009030">
    <property type="entry name" value="Growth_fac_rcpt_cys_sf"/>
</dbReference>
<feature type="chain" id="PRO_5047321184" evidence="9">
    <location>
        <begin position="24"/>
        <end position="160"/>
    </location>
</feature>
<keyword evidence="5" id="KW-0677">Repeat</keyword>
<dbReference type="InterPro" id="IPR001881">
    <property type="entry name" value="EGF-like_Ca-bd_dom"/>
</dbReference>
<organism evidence="11 12">
    <name type="scientific">Hydra vulgaris</name>
    <name type="common">Hydra</name>
    <name type="synonym">Hydra attenuata</name>
    <dbReference type="NCBI Taxonomy" id="6087"/>
    <lineage>
        <taxon>Eukaryota</taxon>
        <taxon>Metazoa</taxon>
        <taxon>Cnidaria</taxon>
        <taxon>Hydrozoa</taxon>
        <taxon>Hydroidolina</taxon>
        <taxon>Anthoathecata</taxon>
        <taxon>Aplanulata</taxon>
        <taxon>Hydridae</taxon>
        <taxon>Hydra</taxon>
    </lineage>
</organism>
<dbReference type="InterPro" id="IPR000742">
    <property type="entry name" value="EGF"/>
</dbReference>
<keyword evidence="11" id="KW-1185">Reference proteome</keyword>
<dbReference type="PROSITE" id="PS01187">
    <property type="entry name" value="EGF_CA"/>
    <property type="match status" value="1"/>
</dbReference>
<evidence type="ECO:0000256" key="8">
    <source>
        <dbReference type="PROSITE-ProRule" id="PRU00076"/>
    </source>
</evidence>
<evidence type="ECO:0000256" key="9">
    <source>
        <dbReference type="SAM" id="SignalP"/>
    </source>
</evidence>
<dbReference type="InterPro" id="IPR018097">
    <property type="entry name" value="EGF_Ca-bd_CS"/>
</dbReference>
<feature type="signal peptide" evidence="9">
    <location>
        <begin position="1"/>
        <end position="23"/>
    </location>
</feature>
<sequence>MLFNIRVHFKIILWIIQIWCMSAEDIDECSKLGIPCRINEVCQNENDTYSCQCKSGWELDPDIHYCVDIDECKIEKRDLCGKSGCKNTPGSYKCYCILGYTMDDDNASCVRSCYEKDCFKLKAKCGKIGNSFSCICENGFIMDPVDKICVREFITIYLNL</sequence>
<dbReference type="Proteomes" id="UP001652625">
    <property type="component" value="Chromosome 07"/>
</dbReference>
<dbReference type="Pfam" id="PF07645">
    <property type="entry name" value="EGF_CA"/>
    <property type="match status" value="2"/>
</dbReference>
<proteinExistence type="predicted"/>
<name>A0ABM4C994_HYDVU</name>
<dbReference type="SMART" id="SM00179">
    <property type="entry name" value="EGF_CA"/>
    <property type="match status" value="2"/>
</dbReference>
<dbReference type="CDD" id="cd00054">
    <property type="entry name" value="EGF_CA"/>
    <property type="match status" value="2"/>
</dbReference>
<evidence type="ECO:0000256" key="2">
    <source>
        <dbReference type="ARBA" id="ARBA00022525"/>
    </source>
</evidence>
<keyword evidence="6" id="KW-1015">Disulfide bond</keyword>
<dbReference type="Gene3D" id="2.10.25.10">
    <property type="entry name" value="Laminin"/>
    <property type="match status" value="2"/>
</dbReference>
<dbReference type="SMART" id="SM00181">
    <property type="entry name" value="EGF"/>
    <property type="match status" value="3"/>
</dbReference>
<dbReference type="GeneID" id="136082703"/>
<dbReference type="SUPFAM" id="SSF57184">
    <property type="entry name" value="Growth factor receptor domain"/>
    <property type="match status" value="1"/>
</dbReference>
<reference evidence="12" key="1">
    <citation type="submission" date="2025-08" db="UniProtKB">
        <authorList>
            <consortium name="RefSeq"/>
        </authorList>
    </citation>
    <scope>IDENTIFICATION</scope>
</reference>